<evidence type="ECO:0000313" key="3">
    <source>
        <dbReference type="Proteomes" id="UP000539473"/>
    </source>
</evidence>
<gene>
    <name evidence="1" type="ORF">GCM10017781_16020</name>
    <name evidence="2" type="ORF">HNQ07_001636</name>
</gene>
<dbReference type="SUPFAM" id="SSF52540">
    <property type="entry name" value="P-loop containing nucleoside triphosphate hydrolases"/>
    <property type="match status" value="1"/>
</dbReference>
<proteinExistence type="predicted"/>
<comment type="caution">
    <text evidence="2">The sequence shown here is derived from an EMBL/GenBank/DDBJ whole genome shotgun (WGS) entry which is preliminary data.</text>
</comment>
<sequence>MRSEEQAALRALRNRRQGAVLAYHGPAGVGKTHAAHDLLRRGGVQAHTVAATLPLTEWPARFPAGRGLPGWAEAALRRLPDGDGALSALAALIAAHAPVGVIVDDLHDAPPTQAAALRTLADLLGRARGVVLLFTTRHAVPDGLAACAVEPLDADGTDALCAGELGPDLPPEVRRWVYGRARGNPLFTLEYLRFLVRSGHLYSDGQRWHWRAPQQARLPGRIEALIDLTLERAGTHRALLAARASVPDAPPDVWAQVAEVSPDALRAAAHDLAQQGLLVGEHAAFSHPLYAEVLRAQTTPEQARALARRALAAYHGDPLRAVEFLDAAGTPPTEAADLLERAAAAAQTRGLAAQAGTLLARASDLAGPERRAELAVQAAQLLQGSDLPRALDLAVRTLADPALAERTLPLAATLSARAGGRAALDSLLAAQPPGPLADGARIMALQNIGDHVGALSAWEALNGDQQGAAGVPVRSAVAMALLATGRRHDAARELDALLAGPLSEPERQRLLGVQVMLLYHQGEYRAAADLAADTAQSMQDAGNSVGASALWHNRAAFLRMLGELDAAMDSVGHALEARQRLGDARGYASSLGMRAELHFERGELERAEDALIEAQGVLTYLDGAHFLLNALGMLTSLYTLSGAPLSAELALHHARRALRLAQDLGNARLLVETLNDASRAHARAGQGERALELVEEAEARAATLSADPRTQSRNGVARGLALDALGRRGEALAALQAAEAVAREHLGEYEADRVAVDVARLAGDRDALNALAQRFEARGQGLGTLLARRALGRAAAPAGDVRLRVLGPLELDGAPVRGEVRRTLLLRLLEARLQGRAEVTRLDLADDLYPGRPEAQALGALKQGVAALRAAAGHSVIVTTPGGYALGDVPSDAEAFLAAPELGLWRGPLPPELGEAQREVLHAALLRAARAALADDPAASARAGRLLWDEDTLDEAALTLTLDALRRSDNHRSLTRLYGAARAQLGEVGVVLPERWQDYLAARPS</sequence>
<reference evidence="1" key="4">
    <citation type="submission" date="2024-05" db="EMBL/GenBank/DDBJ databases">
        <authorList>
            <person name="Sun Q."/>
            <person name="Zhou Y."/>
        </authorList>
    </citation>
    <scope>NUCLEOTIDE SEQUENCE</scope>
    <source>
        <strain evidence="1">CGMCC 1.18437</strain>
    </source>
</reference>
<keyword evidence="4" id="KW-1185">Reference proteome</keyword>
<dbReference type="EMBL" id="BNAJ01000003">
    <property type="protein sequence ID" value="GHF40197.1"/>
    <property type="molecule type" value="Genomic_DNA"/>
</dbReference>
<organism evidence="2 3">
    <name type="scientific">Deinococcus metalli</name>
    <dbReference type="NCBI Taxonomy" id="1141878"/>
    <lineage>
        <taxon>Bacteria</taxon>
        <taxon>Thermotogati</taxon>
        <taxon>Deinococcota</taxon>
        <taxon>Deinococci</taxon>
        <taxon>Deinococcales</taxon>
        <taxon>Deinococcaceae</taxon>
        <taxon>Deinococcus</taxon>
    </lineage>
</organism>
<dbReference type="InterPro" id="IPR011990">
    <property type="entry name" value="TPR-like_helical_dom_sf"/>
</dbReference>
<reference evidence="1" key="1">
    <citation type="journal article" date="2014" name="Int. J. Syst. Evol. Microbiol.">
        <title>Complete genome of a new Firmicutes species belonging to the dominant human colonic microbiota ('Ruminococcus bicirculans') reveals two chromosomes and a selective capacity to utilize plant glucans.</title>
        <authorList>
            <consortium name="NISC Comparative Sequencing Program"/>
            <person name="Wegmann U."/>
            <person name="Louis P."/>
            <person name="Goesmann A."/>
            <person name="Henrissat B."/>
            <person name="Duncan S.H."/>
            <person name="Flint H.J."/>
        </authorList>
    </citation>
    <scope>NUCLEOTIDE SEQUENCE</scope>
    <source>
        <strain evidence="1">CGMCC 1.18437</strain>
    </source>
</reference>
<dbReference type="Gene3D" id="1.25.40.10">
    <property type="entry name" value="Tetratricopeptide repeat domain"/>
    <property type="match status" value="2"/>
</dbReference>
<protein>
    <submittedName>
        <fullName evidence="1">Transcriptional regulator</fullName>
    </submittedName>
</protein>
<reference evidence="4" key="2">
    <citation type="journal article" date="2019" name="Int. J. Syst. Evol. Microbiol.">
        <title>The Global Catalogue of Microorganisms (GCM) 10K type strain sequencing project: providing services to taxonomists for standard genome sequencing and annotation.</title>
        <authorList>
            <consortium name="The Broad Institute Genomics Platform"/>
            <consortium name="The Broad Institute Genome Sequencing Center for Infectious Disease"/>
            <person name="Wu L."/>
            <person name="Ma J."/>
        </authorList>
    </citation>
    <scope>NUCLEOTIDE SEQUENCE [LARGE SCALE GENOMIC DNA]</scope>
    <source>
        <strain evidence="4">CGMCC 1.18437</strain>
    </source>
</reference>
<dbReference type="InterPro" id="IPR036388">
    <property type="entry name" value="WH-like_DNA-bd_sf"/>
</dbReference>
<dbReference type="RefSeq" id="WP_184110509.1">
    <property type="nucleotide sequence ID" value="NZ_BNAJ01000003.1"/>
</dbReference>
<evidence type="ECO:0000313" key="2">
    <source>
        <dbReference type="EMBL" id="MBB5376179.1"/>
    </source>
</evidence>
<dbReference type="AlphaFoldDB" id="A0A7W8KDI3"/>
<name>A0A7W8KDI3_9DEIO</name>
<evidence type="ECO:0000313" key="4">
    <source>
        <dbReference type="Proteomes" id="UP000619376"/>
    </source>
</evidence>
<evidence type="ECO:0000313" key="1">
    <source>
        <dbReference type="EMBL" id="GHF40197.1"/>
    </source>
</evidence>
<dbReference type="Gene3D" id="1.10.10.10">
    <property type="entry name" value="Winged helix-like DNA-binding domain superfamily/Winged helix DNA-binding domain"/>
    <property type="match status" value="1"/>
</dbReference>
<dbReference type="EMBL" id="JACHFK010000003">
    <property type="protein sequence ID" value="MBB5376179.1"/>
    <property type="molecule type" value="Genomic_DNA"/>
</dbReference>
<dbReference type="SUPFAM" id="SSF48452">
    <property type="entry name" value="TPR-like"/>
    <property type="match status" value="1"/>
</dbReference>
<accession>A0A7W8KDI3</accession>
<reference evidence="2 3" key="3">
    <citation type="submission" date="2020-08" db="EMBL/GenBank/DDBJ databases">
        <title>Genomic Encyclopedia of Type Strains, Phase IV (KMG-IV): sequencing the most valuable type-strain genomes for metagenomic binning, comparative biology and taxonomic classification.</title>
        <authorList>
            <person name="Goeker M."/>
        </authorList>
    </citation>
    <scope>NUCLEOTIDE SEQUENCE [LARGE SCALE GENOMIC DNA]</scope>
    <source>
        <strain evidence="2 3">DSM 27521</strain>
    </source>
</reference>
<dbReference type="InterPro" id="IPR027417">
    <property type="entry name" value="P-loop_NTPase"/>
</dbReference>
<dbReference type="Proteomes" id="UP000539473">
    <property type="component" value="Unassembled WGS sequence"/>
</dbReference>
<dbReference type="Proteomes" id="UP000619376">
    <property type="component" value="Unassembled WGS sequence"/>
</dbReference>